<evidence type="ECO:0000313" key="6">
    <source>
        <dbReference type="Proteomes" id="UP001500984"/>
    </source>
</evidence>
<sequence length="259" mass="26987">MTVAPELTPAVTVAQVSVVHGTGRQSRTTLAPTSLTVHHGESLAVVGRSGAGKSTLADVVLGLRLPASGAVTVCGEHWCSATRRPATRLRGLVQGIPQDPVAAFVPRWTVRQSIERAIRSLSRSAPDGPGAHPADQNRLGDHSLDTEARISRAAELAHLEPSLLDKRASEISGGQAQRASIARALAVGPTVLVADEPTSALDPRTSAEVSATLLSLVEAEGIALLLVTHDPEFAARCTRTVEITAPADDLLAPMKGTTR</sequence>
<reference evidence="5 6" key="1">
    <citation type="journal article" date="2019" name="Int. J. Syst. Evol. Microbiol.">
        <title>The Global Catalogue of Microorganisms (GCM) 10K type strain sequencing project: providing services to taxonomists for standard genome sequencing and annotation.</title>
        <authorList>
            <consortium name="The Broad Institute Genomics Platform"/>
            <consortium name="The Broad Institute Genome Sequencing Center for Infectious Disease"/>
            <person name="Wu L."/>
            <person name="Ma J."/>
        </authorList>
    </citation>
    <scope>NUCLEOTIDE SEQUENCE [LARGE SCALE GENOMIC DNA]</scope>
    <source>
        <strain evidence="5 6">JCM 15900</strain>
    </source>
</reference>
<accession>A0ABN2X2L8</accession>
<dbReference type="PROSITE" id="PS00211">
    <property type="entry name" value="ABC_TRANSPORTER_1"/>
    <property type="match status" value="1"/>
</dbReference>
<evidence type="ECO:0000259" key="4">
    <source>
        <dbReference type="PROSITE" id="PS50893"/>
    </source>
</evidence>
<dbReference type="RefSeq" id="WP_344337631.1">
    <property type="nucleotide sequence ID" value="NZ_BAAAPZ010000012.1"/>
</dbReference>
<dbReference type="SMART" id="SM00382">
    <property type="entry name" value="AAA"/>
    <property type="match status" value="1"/>
</dbReference>
<dbReference type="EMBL" id="BAAAPZ010000012">
    <property type="protein sequence ID" value="GAA2102039.1"/>
    <property type="molecule type" value="Genomic_DNA"/>
</dbReference>
<protein>
    <recommendedName>
        <fullName evidence="4">ABC transporter domain-containing protein</fullName>
    </recommendedName>
</protein>
<dbReference type="PROSITE" id="PS50893">
    <property type="entry name" value="ABC_TRANSPORTER_2"/>
    <property type="match status" value="1"/>
</dbReference>
<dbReference type="InterPro" id="IPR017871">
    <property type="entry name" value="ABC_transporter-like_CS"/>
</dbReference>
<keyword evidence="6" id="KW-1185">Reference proteome</keyword>
<dbReference type="Pfam" id="PF00005">
    <property type="entry name" value="ABC_tran"/>
    <property type="match status" value="1"/>
</dbReference>
<feature type="domain" description="ABC transporter" evidence="4">
    <location>
        <begin position="11"/>
        <end position="255"/>
    </location>
</feature>
<gene>
    <name evidence="5" type="ORF">GCM10009823_25250</name>
</gene>
<evidence type="ECO:0000256" key="1">
    <source>
        <dbReference type="ARBA" id="ARBA00022741"/>
    </source>
</evidence>
<proteinExistence type="predicted"/>
<evidence type="ECO:0000313" key="5">
    <source>
        <dbReference type="EMBL" id="GAA2102039.1"/>
    </source>
</evidence>
<dbReference type="Gene3D" id="3.40.50.300">
    <property type="entry name" value="P-loop containing nucleotide triphosphate hydrolases"/>
    <property type="match status" value="1"/>
</dbReference>
<dbReference type="InterPro" id="IPR015854">
    <property type="entry name" value="ABC_transpr_LolD-like"/>
</dbReference>
<dbReference type="InterPro" id="IPR003593">
    <property type="entry name" value="AAA+_ATPase"/>
</dbReference>
<feature type="region of interest" description="Disordered" evidence="3">
    <location>
        <begin position="121"/>
        <end position="141"/>
    </location>
</feature>
<dbReference type="InterPro" id="IPR027417">
    <property type="entry name" value="P-loop_NTPase"/>
</dbReference>
<evidence type="ECO:0000256" key="3">
    <source>
        <dbReference type="SAM" id="MobiDB-lite"/>
    </source>
</evidence>
<name>A0ABN2X2L8_9MICO</name>
<dbReference type="PANTHER" id="PTHR24220:SF685">
    <property type="entry name" value="ABC TRANSPORTER RELATED"/>
    <property type="match status" value="1"/>
</dbReference>
<dbReference type="PANTHER" id="PTHR24220">
    <property type="entry name" value="IMPORT ATP-BINDING PROTEIN"/>
    <property type="match status" value="1"/>
</dbReference>
<organism evidence="5 6">
    <name type="scientific">Brevibacterium salitolerans</name>
    <dbReference type="NCBI Taxonomy" id="1403566"/>
    <lineage>
        <taxon>Bacteria</taxon>
        <taxon>Bacillati</taxon>
        <taxon>Actinomycetota</taxon>
        <taxon>Actinomycetes</taxon>
        <taxon>Micrococcales</taxon>
        <taxon>Brevibacteriaceae</taxon>
        <taxon>Brevibacterium</taxon>
    </lineage>
</organism>
<comment type="caution">
    <text evidence="5">The sequence shown here is derived from an EMBL/GenBank/DDBJ whole genome shotgun (WGS) entry which is preliminary data.</text>
</comment>
<keyword evidence="2" id="KW-0067">ATP-binding</keyword>
<keyword evidence="1" id="KW-0547">Nucleotide-binding</keyword>
<dbReference type="Proteomes" id="UP001500984">
    <property type="component" value="Unassembled WGS sequence"/>
</dbReference>
<dbReference type="SUPFAM" id="SSF52540">
    <property type="entry name" value="P-loop containing nucleoside triphosphate hydrolases"/>
    <property type="match status" value="1"/>
</dbReference>
<dbReference type="InterPro" id="IPR003439">
    <property type="entry name" value="ABC_transporter-like_ATP-bd"/>
</dbReference>
<evidence type="ECO:0000256" key="2">
    <source>
        <dbReference type="ARBA" id="ARBA00022840"/>
    </source>
</evidence>